<dbReference type="AlphaFoldDB" id="A0A9P3G6X2"/>
<feature type="domain" description="Xylanolytic transcriptional activator regulatory" evidence="7">
    <location>
        <begin position="729"/>
        <end position="806"/>
    </location>
</feature>
<reference evidence="8 9" key="1">
    <citation type="submission" date="2021-08" db="EMBL/GenBank/DDBJ databases">
        <title>Draft Genome Sequence of Phanerochaete sordida strain YK-624.</title>
        <authorList>
            <person name="Mori T."/>
            <person name="Dohra H."/>
            <person name="Suzuki T."/>
            <person name="Kawagishi H."/>
            <person name="Hirai H."/>
        </authorList>
    </citation>
    <scope>NUCLEOTIDE SEQUENCE [LARGE SCALE GENOMIC DNA]</scope>
    <source>
        <strain evidence="8 9">YK-624</strain>
    </source>
</reference>
<dbReference type="Gene3D" id="4.10.240.10">
    <property type="entry name" value="Zn(2)-C6 fungal-type DNA-binding domain"/>
    <property type="match status" value="1"/>
</dbReference>
<evidence type="ECO:0000256" key="3">
    <source>
        <dbReference type="ARBA" id="ARBA00023125"/>
    </source>
</evidence>
<accession>A0A9P3G6X2</accession>
<dbReference type="InterPro" id="IPR007219">
    <property type="entry name" value="XnlR_reg_dom"/>
</dbReference>
<evidence type="ECO:0000313" key="8">
    <source>
        <dbReference type="EMBL" id="GJE89341.1"/>
    </source>
</evidence>
<dbReference type="InterPro" id="IPR051089">
    <property type="entry name" value="prtT"/>
</dbReference>
<keyword evidence="4" id="KW-0804">Transcription</keyword>
<keyword evidence="2" id="KW-0805">Transcription regulation</keyword>
<dbReference type="InterPro" id="IPR036864">
    <property type="entry name" value="Zn2-C6_fun-type_DNA-bd_sf"/>
</dbReference>
<evidence type="ECO:0000256" key="6">
    <source>
        <dbReference type="SAM" id="MobiDB-lite"/>
    </source>
</evidence>
<dbReference type="OrthoDB" id="3222453at2759"/>
<dbReference type="PANTHER" id="PTHR31845">
    <property type="entry name" value="FINGER DOMAIN PROTEIN, PUTATIVE-RELATED"/>
    <property type="match status" value="1"/>
</dbReference>
<dbReference type="GO" id="GO:0006351">
    <property type="term" value="P:DNA-templated transcription"/>
    <property type="evidence" value="ECO:0007669"/>
    <property type="project" value="InterPro"/>
</dbReference>
<keyword evidence="3" id="KW-0238">DNA-binding</keyword>
<dbReference type="Proteomes" id="UP000703269">
    <property type="component" value="Unassembled WGS sequence"/>
</dbReference>
<sequence>MTTRNSAAWFTYAEQLVHRRYGFPLWHPEPNRYGEVEIGDVGFVSEGQFIRLFNAMRPARDPLNTRGVPSGFVVLQPSEEHLFDNPTFLAKGAICTATMSCRRLGAAVADPSQSAKASFAFSCHSHCGAVAVLGGFGHQRWYISNRDFWGYIAKHHDSWYNFAESKGHILAPEAIVLVSGWLKTTEWALASVSNHGQAHDLSFSASAGSYAGASFEVSAGTDIQMSVEQRSGPVLLDDDTDTLPSSSTTQPPRLPCDQCLFIRYYKMKRRILGLWRGIDVTVEATDAVSPGDESVGRRAMASSRIGRFGRGRSDLATRESQGLYSAGTLAMDVEEVPDVTSDAEAGPDILDAVLDQLLEEYPDADAAVACHDDLYSVLHLDNTPGGPDRTTIQNTIQGNVTQMQLGGTSVIGIAPAKPRLENRPRPLPSEASASKPRRKTTCTRCMGFNVRCTPSADNPDICTRCYRAKTECSLSGRQTSHALPNRGLLIAQLKEKKHTVQMLTQMLKQMEHAAFAPTTSPEWSGPASVEEAMAYYSGSVGLVSLGGRKRVRSAEYDATAFGPTANLGLGSFNNTLHRNDGNYGVEIKHEEDEGALALSESPADKVSEAPDVAGALTILRAGIVDIKEARMLIQIYFDHMNASTGLLDPAIYTPGYLVNQSPFLCAVISGIAARFYSAKPGLYRRAMEHAKAAAGTALVDGPTNVDAVHAYILLALYPEPCSSNEDDRSWIYLGVAIQMTVQLGLHRPASTEPRDEAHARAMLNGTRAWLHCFVLDRNMGPLYGKESMINNADLAARRSVEWAKSSPFNMFLSDAHLAFDAQQHVIVRRFNETINGSRDSPMKAHEDLDILGLAVKADGELVELKDAWFVRMREHTDAEDVQSALRGSLLRLSHSYARITVLSWGFQHAFDQRKDGDYSDILGKSIAVAMDVLTTLLDELALQNQIVFLRHAPETQTAPAVFTCAFLLKLLLPQYSAYIDGAQREQIRARVQQVVGLLSSPDVAIDEEHSPKRYARWLQGLLDKTISKEREPVHTRIESQTGHY</sequence>
<protein>
    <submittedName>
        <fullName evidence="8">Fungal specific transcription factor domain-containing protein</fullName>
    </submittedName>
</protein>
<dbReference type="Pfam" id="PF04082">
    <property type="entry name" value="Fungal_trans"/>
    <property type="match status" value="1"/>
</dbReference>
<dbReference type="EMBL" id="BPQB01000012">
    <property type="protein sequence ID" value="GJE89341.1"/>
    <property type="molecule type" value="Genomic_DNA"/>
</dbReference>
<dbReference type="PANTHER" id="PTHR31845:SF19">
    <property type="entry name" value="TRANSCRIPTION FACTOR DOMAIN-CONTAINING PROTEIN"/>
    <property type="match status" value="1"/>
</dbReference>
<dbReference type="SMART" id="SM00906">
    <property type="entry name" value="Fungal_trans"/>
    <property type="match status" value="1"/>
</dbReference>
<organism evidence="8 9">
    <name type="scientific">Phanerochaete sordida</name>
    <dbReference type="NCBI Taxonomy" id="48140"/>
    <lineage>
        <taxon>Eukaryota</taxon>
        <taxon>Fungi</taxon>
        <taxon>Dikarya</taxon>
        <taxon>Basidiomycota</taxon>
        <taxon>Agaricomycotina</taxon>
        <taxon>Agaricomycetes</taxon>
        <taxon>Polyporales</taxon>
        <taxon>Phanerochaetaceae</taxon>
        <taxon>Phanerochaete</taxon>
    </lineage>
</organism>
<keyword evidence="5" id="KW-0539">Nucleus</keyword>
<dbReference type="CDD" id="cd12148">
    <property type="entry name" value="fungal_TF_MHR"/>
    <property type="match status" value="1"/>
</dbReference>
<dbReference type="GO" id="GO:0000981">
    <property type="term" value="F:DNA-binding transcription factor activity, RNA polymerase II-specific"/>
    <property type="evidence" value="ECO:0007669"/>
    <property type="project" value="InterPro"/>
</dbReference>
<dbReference type="GO" id="GO:0000976">
    <property type="term" value="F:transcription cis-regulatory region binding"/>
    <property type="evidence" value="ECO:0007669"/>
    <property type="project" value="TreeGrafter"/>
</dbReference>
<evidence type="ECO:0000259" key="7">
    <source>
        <dbReference type="SMART" id="SM00906"/>
    </source>
</evidence>
<evidence type="ECO:0000313" key="9">
    <source>
        <dbReference type="Proteomes" id="UP000703269"/>
    </source>
</evidence>
<evidence type="ECO:0000256" key="5">
    <source>
        <dbReference type="ARBA" id="ARBA00023242"/>
    </source>
</evidence>
<evidence type="ECO:0000256" key="1">
    <source>
        <dbReference type="ARBA" id="ARBA00004123"/>
    </source>
</evidence>
<comment type="subcellular location">
    <subcellularLocation>
        <location evidence="1">Nucleus</location>
    </subcellularLocation>
</comment>
<keyword evidence="9" id="KW-1185">Reference proteome</keyword>
<name>A0A9P3G6X2_9APHY</name>
<gene>
    <name evidence="8" type="ORF">PsYK624_054400</name>
</gene>
<comment type="caution">
    <text evidence="8">The sequence shown here is derived from an EMBL/GenBank/DDBJ whole genome shotgun (WGS) entry which is preliminary data.</text>
</comment>
<feature type="region of interest" description="Disordered" evidence="6">
    <location>
        <begin position="418"/>
        <end position="438"/>
    </location>
</feature>
<evidence type="ECO:0000256" key="4">
    <source>
        <dbReference type="ARBA" id="ARBA00023163"/>
    </source>
</evidence>
<dbReference type="GO" id="GO:0008270">
    <property type="term" value="F:zinc ion binding"/>
    <property type="evidence" value="ECO:0007669"/>
    <property type="project" value="InterPro"/>
</dbReference>
<evidence type="ECO:0000256" key="2">
    <source>
        <dbReference type="ARBA" id="ARBA00023015"/>
    </source>
</evidence>
<proteinExistence type="predicted"/>
<dbReference type="GO" id="GO:0005634">
    <property type="term" value="C:nucleus"/>
    <property type="evidence" value="ECO:0007669"/>
    <property type="project" value="UniProtKB-SubCell"/>
</dbReference>